<evidence type="ECO:0000256" key="2">
    <source>
        <dbReference type="ARBA" id="ARBA00008133"/>
    </source>
</evidence>
<dbReference type="RefSeq" id="WP_345444698.1">
    <property type="nucleotide sequence ID" value="NZ_BAABKP010000001.1"/>
</dbReference>
<evidence type="ECO:0000313" key="11">
    <source>
        <dbReference type="EMBL" id="GAA4791107.1"/>
    </source>
</evidence>
<keyword evidence="4 9" id="KW-0456">Lyase</keyword>
<dbReference type="InterPro" id="IPR039793">
    <property type="entry name" value="UROS/Hem4"/>
</dbReference>
<evidence type="ECO:0000256" key="6">
    <source>
        <dbReference type="ARBA" id="ARBA00037589"/>
    </source>
</evidence>
<name>A0ABP9B9S2_9MICC</name>
<comment type="function">
    <text evidence="6 9">Catalyzes cyclization of the linear tetrapyrrole, hydroxymethylbilane, to the macrocyclic uroporphyrinogen III.</text>
</comment>
<sequence length="273" mass="28341">MTHLLFTRFPRKAGSFVQELQEILPGTTVACAPVLEAVAVTPEDWDATAFSLIRGEYSWVTFTSVNGVLAFDALAAELGQSTVELLGAAQVAAVGTATGKALEALGVLVDFVPEEQSAVGMVAEWPLDEEWEDPTEVTVLLVQGLTASPTLEAGLTDYGYTALTLGVYDMQTYPAHQPLVERTEEDAAALDLDAARDALASADVLVATSPLILSTLAEGYSGQLPPTVTIGAATGAAAREMPTSVRPAKISAATTPAPADLAAAVADLLHSSE</sequence>
<evidence type="ECO:0000256" key="3">
    <source>
        <dbReference type="ARBA" id="ARBA00013109"/>
    </source>
</evidence>
<evidence type="ECO:0000313" key="12">
    <source>
        <dbReference type="Proteomes" id="UP001500187"/>
    </source>
</evidence>
<evidence type="ECO:0000256" key="1">
    <source>
        <dbReference type="ARBA" id="ARBA00004772"/>
    </source>
</evidence>
<comment type="similarity">
    <text evidence="2 9">Belongs to the uroporphyrinogen-III synthase family.</text>
</comment>
<proteinExistence type="inferred from homology"/>
<evidence type="ECO:0000256" key="7">
    <source>
        <dbReference type="ARBA" id="ARBA00040167"/>
    </source>
</evidence>
<comment type="catalytic activity">
    <reaction evidence="8 9">
        <text>hydroxymethylbilane = uroporphyrinogen III + H2O</text>
        <dbReference type="Rhea" id="RHEA:18965"/>
        <dbReference type="ChEBI" id="CHEBI:15377"/>
        <dbReference type="ChEBI" id="CHEBI:57308"/>
        <dbReference type="ChEBI" id="CHEBI:57845"/>
        <dbReference type="EC" id="4.2.1.75"/>
    </reaction>
</comment>
<comment type="pathway">
    <text evidence="1 9">Porphyrin-containing compound metabolism; protoporphyrin-IX biosynthesis; coproporphyrinogen-III from 5-aminolevulinate: step 3/4.</text>
</comment>
<organism evidence="11 12">
    <name type="scientific">Rothia endophytica</name>
    <dbReference type="NCBI Taxonomy" id="1324766"/>
    <lineage>
        <taxon>Bacteria</taxon>
        <taxon>Bacillati</taxon>
        <taxon>Actinomycetota</taxon>
        <taxon>Actinomycetes</taxon>
        <taxon>Micrococcales</taxon>
        <taxon>Micrococcaceae</taxon>
        <taxon>Rothia</taxon>
    </lineage>
</organism>
<dbReference type="SUPFAM" id="SSF69618">
    <property type="entry name" value="HemD-like"/>
    <property type="match status" value="1"/>
</dbReference>
<dbReference type="PANTHER" id="PTHR38042:SF1">
    <property type="entry name" value="UROPORPHYRINOGEN-III SYNTHASE, CHLOROPLASTIC"/>
    <property type="match status" value="1"/>
</dbReference>
<dbReference type="Proteomes" id="UP001500187">
    <property type="component" value="Unassembled WGS sequence"/>
</dbReference>
<gene>
    <name evidence="11" type="ORF">GCM10023352_06490</name>
</gene>
<dbReference type="PANTHER" id="PTHR38042">
    <property type="entry name" value="UROPORPHYRINOGEN-III SYNTHASE, CHLOROPLASTIC"/>
    <property type="match status" value="1"/>
</dbReference>
<evidence type="ECO:0000256" key="5">
    <source>
        <dbReference type="ARBA" id="ARBA00023244"/>
    </source>
</evidence>
<keyword evidence="5 9" id="KW-0627">Porphyrin biosynthesis</keyword>
<keyword evidence="12" id="KW-1185">Reference proteome</keyword>
<evidence type="ECO:0000259" key="10">
    <source>
        <dbReference type="Pfam" id="PF02602"/>
    </source>
</evidence>
<evidence type="ECO:0000256" key="8">
    <source>
        <dbReference type="ARBA" id="ARBA00048617"/>
    </source>
</evidence>
<dbReference type="InterPro" id="IPR003754">
    <property type="entry name" value="4pyrrol_synth_uPrphyn_synth"/>
</dbReference>
<feature type="domain" description="Tetrapyrrole biosynthesis uroporphyrinogen III synthase" evidence="10">
    <location>
        <begin position="26"/>
        <end position="245"/>
    </location>
</feature>
<dbReference type="CDD" id="cd06578">
    <property type="entry name" value="HemD"/>
    <property type="match status" value="1"/>
</dbReference>
<accession>A0ABP9B9S2</accession>
<dbReference type="Pfam" id="PF02602">
    <property type="entry name" value="HEM4"/>
    <property type="match status" value="1"/>
</dbReference>
<evidence type="ECO:0000256" key="9">
    <source>
        <dbReference type="RuleBase" id="RU366031"/>
    </source>
</evidence>
<evidence type="ECO:0000256" key="4">
    <source>
        <dbReference type="ARBA" id="ARBA00023239"/>
    </source>
</evidence>
<dbReference type="EMBL" id="BAABKP010000001">
    <property type="protein sequence ID" value="GAA4791107.1"/>
    <property type="molecule type" value="Genomic_DNA"/>
</dbReference>
<dbReference type="Gene3D" id="3.40.50.10090">
    <property type="match status" value="1"/>
</dbReference>
<dbReference type="InterPro" id="IPR036108">
    <property type="entry name" value="4pyrrol_syn_uPrphyn_synt_sf"/>
</dbReference>
<dbReference type="EC" id="4.2.1.75" evidence="3 9"/>
<reference evidence="12" key="1">
    <citation type="journal article" date="2019" name="Int. J. Syst. Evol. Microbiol.">
        <title>The Global Catalogue of Microorganisms (GCM) 10K type strain sequencing project: providing services to taxonomists for standard genome sequencing and annotation.</title>
        <authorList>
            <consortium name="The Broad Institute Genomics Platform"/>
            <consortium name="The Broad Institute Genome Sequencing Center for Infectious Disease"/>
            <person name="Wu L."/>
            <person name="Ma J."/>
        </authorList>
    </citation>
    <scope>NUCLEOTIDE SEQUENCE [LARGE SCALE GENOMIC DNA]</scope>
    <source>
        <strain evidence="12">JCM 18541</strain>
    </source>
</reference>
<comment type="caution">
    <text evidence="11">The sequence shown here is derived from an EMBL/GenBank/DDBJ whole genome shotgun (WGS) entry which is preliminary data.</text>
</comment>
<protein>
    <recommendedName>
        <fullName evidence="7 9">Uroporphyrinogen-III synthase</fullName>
        <ecNumber evidence="3 9">4.2.1.75</ecNumber>
    </recommendedName>
</protein>